<dbReference type="Gene3D" id="3.30.40.10">
    <property type="entry name" value="Zinc/RING finger domain, C3HC4 (zinc finger)"/>
    <property type="match status" value="1"/>
</dbReference>
<dbReference type="InterPro" id="IPR003347">
    <property type="entry name" value="JmjC_dom"/>
</dbReference>
<keyword evidence="10" id="KW-1185">Reference proteome</keyword>
<reference evidence="10" key="1">
    <citation type="submission" date="2016-03" db="EMBL/GenBank/DDBJ databases">
        <authorList>
            <person name="Devillers Hugo."/>
        </authorList>
    </citation>
    <scope>NUCLEOTIDE SEQUENCE [LARGE SCALE GENOMIC DNA]</scope>
</reference>
<name>A0A1G4JRF8_9SACH</name>
<evidence type="ECO:0000313" key="10">
    <source>
        <dbReference type="Proteomes" id="UP000189911"/>
    </source>
</evidence>
<dbReference type="PANTHER" id="PTHR10694:SF113">
    <property type="entry name" value="PROTEIN JUMONJI"/>
    <property type="match status" value="1"/>
</dbReference>
<dbReference type="Pfam" id="PF01388">
    <property type="entry name" value="ARID"/>
    <property type="match status" value="1"/>
</dbReference>
<dbReference type="GO" id="GO:0008270">
    <property type="term" value="F:zinc ion binding"/>
    <property type="evidence" value="ECO:0007669"/>
    <property type="project" value="UniProtKB-KW"/>
</dbReference>
<evidence type="ECO:0000256" key="6">
    <source>
        <dbReference type="SAM" id="MobiDB-lite"/>
    </source>
</evidence>
<dbReference type="PANTHER" id="PTHR10694">
    <property type="entry name" value="LYSINE-SPECIFIC DEMETHYLASE"/>
    <property type="match status" value="1"/>
</dbReference>
<dbReference type="Pfam" id="PF02373">
    <property type="entry name" value="JmjC"/>
    <property type="match status" value="1"/>
</dbReference>
<evidence type="ECO:0000256" key="3">
    <source>
        <dbReference type="ARBA" id="ARBA00022771"/>
    </source>
</evidence>
<dbReference type="SMART" id="SM01014">
    <property type="entry name" value="ARID"/>
    <property type="match status" value="1"/>
</dbReference>
<dbReference type="InterPro" id="IPR019787">
    <property type="entry name" value="Znf_PHD-finger"/>
</dbReference>
<dbReference type="GO" id="GO:0010468">
    <property type="term" value="P:regulation of gene expression"/>
    <property type="evidence" value="ECO:0007669"/>
    <property type="project" value="TreeGrafter"/>
</dbReference>
<dbReference type="InterPro" id="IPR011011">
    <property type="entry name" value="Znf_FYVE_PHD"/>
</dbReference>
<dbReference type="SMART" id="SM00558">
    <property type="entry name" value="JmjC"/>
    <property type="match status" value="1"/>
</dbReference>
<dbReference type="SUPFAM" id="SSF46774">
    <property type="entry name" value="ARID-like"/>
    <property type="match status" value="1"/>
</dbReference>
<dbReference type="GO" id="GO:0003677">
    <property type="term" value="F:DNA binding"/>
    <property type="evidence" value="ECO:0007669"/>
    <property type="project" value="InterPro"/>
</dbReference>
<dbReference type="SMART" id="SM00249">
    <property type="entry name" value="PHD"/>
    <property type="match status" value="1"/>
</dbReference>
<dbReference type="Pfam" id="PF00628">
    <property type="entry name" value="PHD"/>
    <property type="match status" value="1"/>
</dbReference>
<keyword evidence="4" id="KW-0862">Zinc</keyword>
<dbReference type="PROSITE" id="PS51011">
    <property type="entry name" value="ARID"/>
    <property type="match status" value="1"/>
</dbReference>
<dbReference type="SUPFAM" id="SSF57903">
    <property type="entry name" value="FYVE/PHD zinc finger"/>
    <property type="match status" value="1"/>
</dbReference>
<dbReference type="PROSITE" id="PS51184">
    <property type="entry name" value="JMJC"/>
    <property type="match status" value="1"/>
</dbReference>
<dbReference type="InterPro" id="IPR013083">
    <property type="entry name" value="Znf_RING/FYVE/PHD"/>
</dbReference>
<evidence type="ECO:0000256" key="2">
    <source>
        <dbReference type="ARBA" id="ARBA00022723"/>
    </source>
</evidence>
<dbReference type="OrthoDB" id="1678912at2759"/>
<protein>
    <submittedName>
        <fullName evidence="9">LANO_0E03356g1_1</fullName>
    </submittedName>
</protein>
<feature type="domain" description="JmjC" evidence="8">
    <location>
        <begin position="520"/>
        <end position="737"/>
    </location>
</feature>
<dbReference type="CDD" id="cd16100">
    <property type="entry name" value="ARID"/>
    <property type="match status" value="1"/>
</dbReference>
<evidence type="ECO:0000313" key="9">
    <source>
        <dbReference type="EMBL" id="SCU93237.1"/>
    </source>
</evidence>
<keyword evidence="3" id="KW-0863">Zinc-finger</keyword>
<dbReference type="InterPro" id="IPR036431">
    <property type="entry name" value="ARID_dom_sf"/>
</dbReference>
<feature type="compositionally biased region" description="Polar residues" evidence="6">
    <location>
        <begin position="65"/>
        <end position="80"/>
    </location>
</feature>
<feature type="domain" description="ARID" evidence="7">
    <location>
        <begin position="207"/>
        <end position="305"/>
    </location>
</feature>
<dbReference type="InterPro" id="IPR001606">
    <property type="entry name" value="ARID_dom"/>
</dbReference>
<proteinExistence type="predicted"/>
<keyword evidence="5" id="KW-0539">Nucleus</keyword>
<dbReference type="GO" id="GO:0005634">
    <property type="term" value="C:nucleus"/>
    <property type="evidence" value="ECO:0007669"/>
    <property type="project" value="UniProtKB-SubCell"/>
</dbReference>
<feature type="compositionally biased region" description="Polar residues" evidence="6">
    <location>
        <begin position="34"/>
        <end position="54"/>
    </location>
</feature>
<dbReference type="InterPro" id="IPR001965">
    <property type="entry name" value="Znf_PHD"/>
</dbReference>
<evidence type="ECO:0000259" key="7">
    <source>
        <dbReference type="PROSITE" id="PS51011"/>
    </source>
</evidence>
<feature type="region of interest" description="Disordered" evidence="6">
    <location>
        <begin position="326"/>
        <end position="345"/>
    </location>
</feature>
<dbReference type="CDD" id="cd15518">
    <property type="entry name" value="PHD_Ecm5p_Lid2p_like"/>
    <property type="match status" value="1"/>
</dbReference>
<dbReference type="SMART" id="SM00501">
    <property type="entry name" value="BRIGHT"/>
    <property type="match status" value="1"/>
</dbReference>
<keyword evidence="2" id="KW-0479">Metal-binding</keyword>
<dbReference type="GO" id="GO:0006338">
    <property type="term" value="P:chromatin remodeling"/>
    <property type="evidence" value="ECO:0007669"/>
    <property type="project" value="TreeGrafter"/>
</dbReference>
<dbReference type="Gene3D" id="1.10.150.60">
    <property type="entry name" value="ARID DNA-binding domain"/>
    <property type="match status" value="1"/>
</dbReference>
<dbReference type="EMBL" id="LT598451">
    <property type="protein sequence ID" value="SCU93237.1"/>
    <property type="molecule type" value="Genomic_DNA"/>
</dbReference>
<gene>
    <name evidence="9" type="ORF">LANO_0E03356G</name>
</gene>
<evidence type="ECO:0000259" key="8">
    <source>
        <dbReference type="PROSITE" id="PS51184"/>
    </source>
</evidence>
<dbReference type="Proteomes" id="UP000189911">
    <property type="component" value="Chromosome E"/>
</dbReference>
<dbReference type="Gene3D" id="2.60.120.650">
    <property type="entry name" value="Cupin"/>
    <property type="match status" value="1"/>
</dbReference>
<evidence type="ECO:0000256" key="4">
    <source>
        <dbReference type="ARBA" id="ARBA00022833"/>
    </source>
</evidence>
<dbReference type="GO" id="GO:0000785">
    <property type="term" value="C:chromatin"/>
    <property type="evidence" value="ECO:0007669"/>
    <property type="project" value="TreeGrafter"/>
</dbReference>
<accession>A0A1G4JRF8</accession>
<comment type="subcellular location">
    <subcellularLocation>
        <location evidence="1">Nucleus</location>
    </subcellularLocation>
</comment>
<feature type="region of interest" description="Disordered" evidence="6">
    <location>
        <begin position="1"/>
        <end position="80"/>
    </location>
</feature>
<evidence type="ECO:0000256" key="5">
    <source>
        <dbReference type="ARBA" id="ARBA00023242"/>
    </source>
</evidence>
<evidence type="ECO:0000256" key="1">
    <source>
        <dbReference type="ARBA" id="ARBA00004123"/>
    </source>
</evidence>
<organism evidence="9 10">
    <name type="scientific">Lachancea nothofagi CBS 11611</name>
    <dbReference type="NCBI Taxonomy" id="1266666"/>
    <lineage>
        <taxon>Eukaryota</taxon>
        <taxon>Fungi</taxon>
        <taxon>Dikarya</taxon>
        <taxon>Ascomycota</taxon>
        <taxon>Saccharomycotina</taxon>
        <taxon>Saccharomycetes</taxon>
        <taxon>Saccharomycetales</taxon>
        <taxon>Saccharomycetaceae</taxon>
        <taxon>Lachancea</taxon>
    </lineage>
</organism>
<sequence>MTLEICPDLSHPQVLPSQSDGEAPKLPPLGKWNVQASSNATPLSSPTQKFPTTSRFKKAHEPVPSHSNSDQSTPHVQNQQKARLNAPFDITQIETRKLEWPTNSEPPQILKTDSGLQYTIQDGSVPCFKILRSQLPDPIAFYEQVEPVSSRYGAALLEIIEDSNLPSETNKSEEGSSSDGVTNLALNPDLFWFKARKQSLGSFEIERKKKLDLHRKLYHYHNKFRGEKKNPSLSKIPCIDKRPLDLYRLRQCVQLRGGFQTVCNKKLWAQIGRELGYSGRIMSSLSTSLRSAYSKVLADLDREDSENDVAGTVIEQDAPAKLQIILPSSTTDDPRTSGSKKRSKPGLPVICENRIKRHQPSQPKVYEVVGSSIEYPRLRDVLRYKGFFTNFESLTERKRHITRPSTSTLPCYSFSLWKNTSENYDKSAFESRDSPLYNLRQYYEKAQAHSKRTFEICNRRLPQATSTEEIMDIDKFEKLFFQLLSDTGSSCDVDTAINLPSYMHGSGFPTLSSLAEGVSERISDPWNLNNICLSEKSVLRYLDADYGSQLNTNLDIGMLFSVKGWSTEDNFLPGVDYHHVGSSKLWYVIPPQELEKFEKLIIESKNRKPSPSVSGTGNTEEKEFEESEFYQSFIDTTLEKSVSIHPRRINTHSICRSEMDQHMEFGYLADDLQFHPEVLKMYGIKFYKVIQNPKSYLFKFPKANTMSIQSGFGVSENARFAPSSWLDLAIDSELWLSKYGHLPGICSFQLLFNIVSGSDNKHLVAKARSILSGLITEELKARNAFARMLEDKFTVVTNTFDFISDLNLEPTGASKVLLTSPKDCLTLSLHQFLSNTLVKEGQLNVFGYDVANNGISVSLHLFYPTEVLESLVQDDQAHSDAAAVFSIDGASHNRCATSDILKSYEKLVTEDCKGRRVPFEKVSMYSEALSEMSSPITHYLKESVTVSRTLKSKCVELLEKVSKDRQDYRFLGFGTGFLIKDLPMPQFQYSVNELLILQQDLRCLSIDFPEMHKVFELCRLAQKFQIDAKFAIQKGNLELLRDIWVNGINLGVRSRFHKIVAKTVCEKAWLTIFDQAIAGNGNTSSEDHECFHTSDLPLFLRFGLRNVPESEHQDKFLEVQRIILLSQTTITKLKGLFKKKTSKIPIAKLGEVVKSMEQHPLLFDARLTAALKAILETFQGSKQKMASAFDKLEVNDHILSKIPARASGETLFDMQLTDKFDGSMSDHRLTLHEIPNKSIFTKHIRDCRTWLQLLNKLVPKKQSWAKILTSTNQCFQNKIDVWEPRPNSNDEKVYCFCRRGDFGSTMAACEICGEWYHMSCINKGKWTLGNSESSVFVCPICYSLDIPNTNVVDYSDLQALAMESCKLKIIPDRLMFSQFFEVFKIATLFRKCLRQSILKEDGTMRPEVSLSHVKFYLRKLLGSGVRLSQEVATLRSACRESDAQKFKSFSEKKINVVTGFEDLGIKEETPVVSEASSVILQDQKDTIQTPKHEESLTKMIHP</sequence>